<organism evidence="2 3">
    <name type="scientific">Thalassiosira pseudonana</name>
    <name type="common">Marine diatom</name>
    <name type="synonym">Cyclotella nana</name>
    <dbReference type="NCBI Taxonomy" id="35128"/>
    <lineage>
        <taxon>Eukaryota</taxon>
        <taxon>Sar</taxon>
        <taxon>Stramenopiles</taxon>
        <taxon>Ochrophyta</taxon>
        <taxon>Bacillariophyta</taxon>
        <taxon>Coscinodiscophyceae</taxon>
        <taxon>Thalassiosirophycidae</taxon>
        <taxon>Thalassiosirales</taxon>
        <taxon>Thalassiosiraceae</taxon>
        <taxon>Thalassiosira</taxon>
    </lineage>
</organism>
<dbReference type="InParanoid" id="B8BVY2"/>
<dbReference type="Proteomes" id="UP000001449">
    <property type="component" value="Chromosome 2"/>
</dbReference>
<protein>
    <submittedName>
        <fullName evidence="2">Uncharacterized protein</fullName>
    </submittedName>
</protein>
<reference evidence="2 3" key="1">
    <citation type="journal article" date="2004" name="Science">
        <title>The genome of the diatom Thalassiosira pseudonana: ecology, evolution, and metabolism.</title>
        <authorList>
            <person name="Armbrust E.V."/>
            <person name="Berges J.A."/>
            <person name="Bowler C."/>
            <person name="Green B.R."/>
            <person name="Martinez D."/>
            <person name="Putnam N.H."/>
            <person name="Zhou S."/>
            <person name="Allen A.E."/>
            <person name="Apt K.E."/>
            <person name="Bechner M."/>
            <person name="Brzezinski M.A."/>
            <person name="Chaal B.K."/>
            <person name="Chiovitti A."/>
            <person name="Davis A.K."/>
            <person name="Demarest M.S."/>
            <person name="Detter J.C."/>
            <person name="Glavina T."/>
            <person name="Goodstein D."/>
            <person name="Hadi M.Z."/>
            <person name="Hellsten U."/>
            <person name="Hildebrand M."/>
            <person name="Jenkins B.D."/>
            <person name="Jurka J."/>
            <person name="Kapitonov V.V."/>
            <person name="Kroger N."/>
            <person name="Lau W.W."/>
            <person name="Lane T.W."/>
            <person name="Larimer F.W."/>
            <person name="Lippmeier J.C."/>
            <person name="Lucas S."/>
            <person name="Medina M."/>
            <person name="Montsant A."/>
            <person name="Obornik M."/>
            <person name="Parker M.S."/>
            <person name="Palenik B."/>
            <person name="Pazour G.J."/>
            <person name="Richardson P.M."/>
            <person name="Rynearson T.A."/>
            <person name="Saito M.A."/>
            <person name="Schwartz D.C."/>
            <person name="Thamatrakoln K."/>
            <person name="Valentin K."/>
            <person name="Vardi A."/>
            <person name="Wilkerson F.P."/>
            <person name="Rokhsar D.S."/>
        </authorList>
    </citation>
    <scope>NUCLEOTIDE SEQUENCE [LARGE SCALE GENOMIC DNA]</scope>
    <source>
        <strain evidence="2 3">CCMP1335</strain>
    </source>
</reference>
<evidence type="ECO:0000313" key="2">
    <source>
        <dbReference type="EMBL" id="EED95537.1"/>
    </source>
</evidence>
<dbReference type="PaxDb" id="35128-Thaps21552"/>
<feature type="region of interest" description="Disordered" evidence="1">
    <location>
        <begin position="302"/>
        <end position="379"/>
    </location>
</feature>
<dbReference type="GeneID" id="7450478"/>
<feature type="compositionally biased region" description="Polar residues" evidence="1">
    <location>
        <begin position="1"/>
        <end position="13"/>
    </location>
</feature>
<evidence type="ECO:0000256" key="1">
    <source>
        <dbReference type="SAM" id="MobiDB-lite"/>
    </source>
</evidence>
<feature type="compositionally biased region" description="Basic residues" evidence="1">
    <location>
        <begin position="14"/>
        <end position="24"/>
    </location>
</feature>
<gene>
    <name evidence="2" type="ORF">THAPSDRAFT_21552</name>
</gene>
<feature type="region of interest" description="Disordered" evidence="1">
    <location>
        <begin position="1"/>
        <end position="39"/>
    </location>
</feature>
<feature type="region of interest" description="Disordered" evidence="1">
    <location>
        <begin position="417"/>
        <end position="467"/>
    </location>
</feature>
<dbReference type="HOGENOM" id="CLU_282500_0_0_1"/>
<feature type="region of interest" description="Disordered" evidence="1">
    <location>
        <begin position="771"/>
        <end position="794"/>
    </location>
</feature>
<feature type="region of interest" description="Disordered" evidence="1">
    <location>
        <begin position="887"/>
        <end position="916"/>
    </location>
</feature>
<dbReference type="EMBL" id="CM000639">
    <property type="protein sequence ID" value="EED95537.1"/>
    <property type="molecule type" value="Genomic_DNA"/>
</dbReference>
<evidence type="ECO:0000313" key="3">
    <source>
        <dbReference type="Proteomes" id="UP000001449"/>
    </source>
</evidence>
<accession>B8BVY2</accession>
<sequence length="1106" mass="120631">MNASSIGDPQCATQKRRHHQRQRPLRCTSSGASHNTKRLHTPSSSMMIFTYCCIVILSVSSDNSNGGLLPSATLAAEAAVAFSWDERQYRHASSPSSLSSRSAFGVRGGGEVNTANDETLAIQQTDSTAAATLLDTNDVVVHQRQHLQKSSNKRMVWMRNRLFSRTISLRGGVDDDDDRTADTSGGNGGTDSSHTAVANTDSVRKQAVATSRSDSDEDDIENTLCTAKNDSAIGTPATIEEEDAMQQMDNDTLVTEEIVGNEDQGAIGVFTSFLSFFRAPAPKEVAAVASSAVEATVKTMNNNANKIPHGPSGGGGGTTLTLSSDEDEAEDSSKESDAEFVITANEVPQTSRKPSESSPSKSKKATFGTTRTAGDSSAFVVPRGVPLSARDEVVASLETDKQSDRGEERLELVADAVSAGNTEAHGESKSSKLKKTATLEPSSAEEATSRDEMNVTTPIQSNNDTTVPSSGFLAKSNASITEATPVRLLPAQQGDYTSSGYWIGIDLLASFGLSTISDELKISRVLRPVRKAASKATGLHGFLSGKQVTEVSEVDVLRTKTTPTVISIDEELGIHDATATEAERLARRVVRPPRRHQNRGTNNRNGRRWGFGRRRQQALAAQQSIKSKTEYIVVPVLDSSPDALEERRRERVKEIDRLLQRGGARLLELQCEKDDLQRAPNPLFNYTKKYDESTNQTFGDVRTSREFNFPPADLVNEYIDELISHGRLIRLNHTDLWQSRASDGMDDDDEIIGDDLFTPSADARKLYENLDELEPGMNRNDKKRRRQSYEQASGGGSWLLRTGFGNGGSLGEKLGETIETAAYKGVCNAVMMVLARILSALHGVNVMSHSDIRLYIEQDPDLPPIDKASFAPLSGENYAQEAIKSAIRKGSSKRKKKHANRSSVHRETSHRRHGHELSDDAFLQRDAVVETLISHCQISAPLLKLFPIDWQRAIVGNILTLATAVVSDFADGIQIQVLGHALSFSFKPITEADLIQHIGVGGFRQNHRRARPDEFEAAVWATAQDISEGLSFLDGWLEWLERKLGGGILRSQVGNLIARVVLTLIDEVLSGARLDLWSSQANGPRLYAALEYRTTAINEEGTESTM</sequence>
<feature type="compositionally biased region" description="Polar residues" evidence="1">
    <location>
        <begin position="454"/>
        <end position="467"/>
    </location>
</feature>
<feature type="region of interest" description="Disordered" evidence="1">
    <location>
        <begin position="169"/>
        <end position="222"/>
    </location>
</feature>
<name>B8BVY2_THAPS</name>
<feature type="region of interest" description="Disordered" evidence="1">
    <location>
        <begin position="591"/>
        <end position="613"/>
    </location>
</feature>
<feature type="compositionally biased region" description="Basic residues" evidence="1">
    <location>
        <begin position="887"/>
        <end position="900"/>
    </location>
</feature>
<proteinExistence type="predicted"/>
<dbReference type="eggNOG" id="ENOG502SMAY">
    <property type="taxonomic scope" value="Eukaryota"/>
</dbReference>
<dbReference type="KEGG" id="tps:THAPSDRAFT_21552"/>
<dbReference type="AlphaFoldDB" id="B8BVY2"/>
<dbReference type="RefSeq" id="XP_002288094.1">
    <property type="nucleotide sequence ID" value="XM_002288058.1"/>
</dbReference>
<reference evidence="2 3" key="2">
    <citation type="journal article" date="2008" name="Nature">
        <title>The Phaeodactylum genome reveals the evolutionary history of diatom genomes.</title>
        <authorList>
            <person name="Bowler C."/>
            <person name="Allen A.E."/>
            <person name="Badger J.H."/>
            <person name="Grimwood J."/>
            <person name="Jabbari K."/>
            <person name="Kuo A."/>
            <person name="Maheswari U."/>
            <person name="Martens C."/>
            <person name="Maumus F."/>
            <person name="Otillar R.P."/>
            <person name="Rayko E."/>
            <person name="Salamov A."/>
            <person name="Vandepoele K."/>
            <person name="Beszteri B."/>
            <person name="Gruber A."/>
            <person name="Heijde M."/>
            <person name="Katinka M."/>
            <person name="Mock T."/>
            <person name="Valentin K."/>
            <person name="Verret F."/>
            <person name="Berges J.A."/>
            <person name="Brownlee C."/>
            <person name="Cadoret J.P."/>
            <person name="Chiovitti A."/>
            <person name="Choi C.J."/>
            <person name="Coesel S."/>
            <person name="De Martino A."/>
            <person name="Detter J.C."/>
            <person name="Durkin C."/>
            <person name="Falciatore A."/>
            <person name="Fournet J."/>
            <person name="Haruta M."/>
            <person name="Huysman M.J."/>
            <person name="Jenkins B.D."/>
            <person name="Jiroutova K."/>
            <person name="Jorgensen R.E."/>
            <person name="Joubert Y."/>
            <person name="Kaplan A."/>
            <person name="Kroger N."/>
            <person name="Kroth P.G."/>
            <person name="La Roche J."/>
            <person name="Lindquist E."/>
            <person name="Lommer M."/>
            <person name="Martin-Jezequel V."/>
            <person name="Lopez P.J."/>
            <person name="Lucas S."/>
            <person name="Mangogna M."/>
            <person name="McGinnis K."/>
            <person name="Medlin L.K."/>
            <person name="Montsant A."/>
            <person name="Oudot-Le Secq M.P."/>
            <person name="Napoli C."/>
            <person name="Obornik M."/>
            <person name="Parker M.S."/>
            <person name="Petit J.L."/>
            <person name="Porcel B.M."/>
            <person name="Poulsen N."/>
            <person name="Robison M."/>
            <person name="Rychlewski L."/>
            <person name="Rynearson T.A."/>
            <person name="Schmutz J."/>
            <person name="Shapiro H."/>
            <person name="Siaut M."/>
            <person name="Stanley M."/>
            <person name="Sussman M.R."/>
            <person name="Taylor A.R."/>
            <person name="Vardi A."/>
            <person name="von Dassow P."/>
            <person name="Vyverman W."/>
            <person name="Willis A."/>
            <person name="Wyrwicz L.S."/>
            <person name="Rokhsar D.S."/>
            <person name="Weissenbach J."/>
            <person name="Armbrust E.V."/>
            <person name="Green B.R."/>
            <person name="Van de Peer Y."/>
            <person name="Grigoriev I.V."/>
        </authorList>
    </citation>
    <scope>NUCLEOTIDE SEQUENCE [LARGE SCALE GENOMIC DNA]</scope>
    <source>
        <strain evidence="2 3">CCMP1335</strain>
    </source>
</reference>
<keyword evidence="3" id="KW-1185">Reference proteome</keyword>